<reference evidence="2 3" key="1">
    <citation type="submission" date="2022-01" db="EMBL/GenBank/DDBJ databases">
        <title>A high-quality chromosome-level genome assembly of rohu carp, Labeo rohita.</title>
        <authorList>
            <person name="Arick M.A. II"/>
            <person name="Hsu C.-Y."/>
            <person name="Magbanua Z."/>
            <person name="Pechanova O."/>
            <person name="Grover C."/>
            <person name="Miller E."/>
            <person name="Thrash A."/>
            <person name="Ezzel L."/>
            <person name="Alam S."/>
            <person name="Benzie J."/>
            <person name="Hamilton M."/>
            <person name="Karsi A."/>
            <person name="Lawrence M.L."/>
            <person name="Peterson D.G."/>
        </authorList>
    </citation>
    <scope>NUCLEOTIDE SEQUENCE [LARGE SCALE GENOMIC DNA]</scope>
    <source>
        <strain evidence="3">BAU-BD-2019</strain>
        <tissue evidence="2">Blood</tissue>
    </source>
</reference>
<protein>
    <submittedName>
        <fullName evidence="2">Gag-Pro-Pol polyprotein</fullName>
    </submittedName>
</protein>
<feature type="compositionally biased region" description="Polar residues" evidence="1">
    <location>
        <begin position="50"/>
        <end position="68"/>
    </location>
</feature>
<dbReference type="Proteomes" id="UP000830375">
    <property type="component" value="Unassembled WGS sequence"/>
</dbReference>
<proteinExistence type="predicted"/>
<name>A0ABQ8LWA7_LABRO</name>
<evidence type="ECO:0000313" key="3">
    <source>
        <dbReference type="Proteomes" id="UP000830375"/>
    </source>
</evidence>
<accession>A0ABQ8LWA7</accession>
<keyword evidence="3" id="KW-1185">Reference proteome</keyword>
<sequence length="195" mass="20683">MEKPDVTGGISLPTLPVLQGAAVSSKPTPQSSAWKRSGAGALATPAGVSTAASSSNNTRGQSRETGSLSRLFGSVETTAKCICLGPAHCRGLVMEQEVDTLLRKAIEVVPPHDRESGFYSQYFIVPKKEGEVALRSEECIPPHIHSSTQEVPEVRFGGEAYQCRVLPSSLALSPHTFTKYVDAALAPLDSRASAY</sequence>
<gene>
    <name evidence="2" type="ORF">H4Q32_011449</name>
</gene>
<dbReference type="EMBL" id="JACTAM010000017">
    <property type="protein sequence ID" value="KAI2654674.1"/>
    <property type="molecule type" value="Genomic_DNA"/>
</dbReference>
<organism evidence="2 3">
    <name type="scientific">Labeo rohita</name>
    <name type="common">Indian major carp</name>
    <name type="synonym">Cyprinus rohita</name>
    <dbReference type="NCBI Taxonomy" id="84645"/>
    <lineage>
        <taxon>Eukaryota</taxon>
        <taxon>Metazoa</taxon>
        <taxon>Chordata</taxon>
        <taxon>Craniata</taxon>
        <taxon>Vertebrata</taxon>
        <taxon>Euteleostomi</taxon>
        <taxon>Actinopterygii</taxon>
        <taxon>Neopterygii</taxon>
        <taxon>Teleostei</taxon>
        <taxon>Ostariophysi</taxon>
        <taxon>Cypriniformes</taxon>
        <taxon>Cyprinidae</taxon>
        <taxon>Labeoninae</taxon>
        <taxon>Labeonini</taxon>
        <taxon>Labeo</taxon>
    </lineage>
</organism>
<feature type="region of interest" description="Disordered" evidence="1">
    <location>
        <begin position="21"/>
        <end position="68"/>
    </location>
</feature>
<feature type="compositionally biased region" description="Polar residues" evidence="1">
    <location>
        <begin position="25"/>
        <end position="34"/>
    </location>
</feature>
<evidence type="ECO:0000313" key="2">
    <source>
        <dbReference type="EMBL" id="KAI2654674.1"/>
    </source>
</evidence>
<comment type="caution">
    <text evidence="2">The sequence shown here is derived from an EMBL/GenBank/DDBJ whole genome shotgun (WGS) entry which is preliminary data.</text>
</comment>
<evidence type="ECO:0000256" key="1">
    <source>
        <dbReference type="SAM" id="MobiDB-lite"/>
    </source>
</evidence>